<dbReference type="Pfam" id="PF01145">
    <property type="entry name" value="Band_7"/>
    <property type="match status" value="1"/>
</dbReference>
<sequence>MFGLRFAKFQPSDYVMKVKNGKIVREGVGLSFYYYEPTTSVVVAPVSSIDVPFMFEEITHDYQMVTVQGQLTYRITDYRQTTRILNYTYNLKKNKYISDDPGKLSQRVIHIVKVRMKKRIEQMPLREAIQSSEYLVQNITKEMQASEELQKLGIEIMGLSVLAILPNKETMRALEARTREQILRDADDALYERRNASIEQERRVRENELSTEIAVETKKRQIRETQLEAERSVKSKQNEMEQEQLQFNTGLEEQKQMLIELSIANDKAQADARAYELSAVMKSLEDVQPGVLQAMANMGMKPDQLIAVAFQGLAENASRIGQLNITPDLLQGLLGDSSNSSVHTGTERGGRIR</sequence>
<feature type="domain" description="Band 7" evidence="3">
    <location>
        <begin position="11"/>
        <end position="190"/>
    </location>
</feature>
<protein>
    <submittedName>
        <fullName evidence="4">Membrane protease subunit, stomatin/prohibitin</fullName>
    </submittedName>
</protein>
<organism evidence="4 5">
    <name type="scientific">Paenibacillus bovis</name>
    <dbReference type="NCBI Taxonomy" id="1616788"/>
    <lineage>
        <taxon>Bacteria</taxon>
        <taxon>Bacillati</taxon>
        <taxon>Bacillota</taxon>
        <taxon>Bacilli</taxon>
        <taxon>Bacillales</taxon>
        <taxon>Paenibacillaceae</taxon>
        <taxon>Paenibacillus</taxon>
    </lineage>
</organism>
<keyword evidence="5" id="KW-1185">Reference proteome</keyword>
<dbReference type="InterPro" id="IPR036013">
    <property type="entry name" value="Band_7/SPFH_dom_sf"/>
</dbReference>
<dbReference type="GO" id="GO:0008233">
    <property type="term" value="F:peptidase activity"/>
    <property type="evidence" value="ECO:0007669"/>
    <property type="project" value="UniProtKB-KW"/>
</dbReference>
<gene>
    <name evidence="4" type="ORF">AR543_15830</name>
</gene>
<dbReference type="Gene3D" id="3.30.479.30">
    <property type="entry name" value="Band 7 domain"/>
    <property type="match status" value="1"/>
</dbReference>
<accession>A0A172ZI59</accession>
<name>A0A172ZI59_9BACL</name>
<reference evidence="5" key="1">
    <citation type="submission" date="2015-10" db="EMBL/GenBank/DDBJ databases">
        <title>Genome of Paenibacillus bovis sp. nov.</title>
        <authorList>
            <person name="Wu Z."/>
            <person name="Gao C."/>
            <person name="Liu Z."/>
            <person name="Zheng H."/>
        </authorList>
    </citation>
    <scope>NUCLEOTIDE SEQUENCE [LARGE SCALE GENOMIC DNA]</scope>
    <source>
        <strain evidence="5">BD3526</strain>
    </source>
</reference>
<proteinExistence type="predicted"/>
<dbReference type="OrthoDB" id="3469168at2"/>
<reference evidence="4 5" key="2">
    <citation type="journal article" date="2016" name="Int. J. Syst. Evol. Microbiol.">
        <title>Paenibacillus bovis sp. nov., isolated from raw yak (Bos grunniens) milk.</title>
        <authorList>
            <person name="Gao C."/>
            <person name="Han J."/>
            <person name="Liu Z."/>
            <person name="Xu X."/>
            <person name="Hang F."/>
            <person name="Wu Z."/>
        </authorList>
    </citation>
    <scope>NUCLEOTIDE SEQUENCE [LARGE SCALE GENOMIC DNA]</scope>
    <source>
        <strain evidence="4 5">BD3526</strain>
    </source>
</reference>
<dbReference type="InterPro" id="IPR001107">
    <property type="entry name" value="Band_7"/>
</dbReference>
<feature type="region of interest" description="Disordered" evidence="2">
    <location>
        <begin position="334"/>
        <end position="353"/>
    </location>
</feature>
<keyword evidence="1" id="KW-0175">Coiled coil</keyword>
<evidence type="ECO:0000313" key="5">
    <source>
        <dbReference type="Proteomes" id="UP000078148"/>
    </source>
</evidence>
<evidence type="ECO:0000313" key="4">
    <source>
        <dbReference type="EMBL" id="ANF97325.1"/>
    </source>
</evidence>
<dbReference type="EMBL" id="CP013023">
    <property type="protein sequence ID" value="ANF97325.1"/>
    <property type="molecule type" value="Genomic_DNA"/>
</dbReference>
<dbReference type="RefSeq" id="WP_060535438.1">
    <property type="nucleotide sequence ID" value="NZ_CP013023.1"/>
</dbReference>
<evidence type="ECO:0000256" key="2">
    <source>
        <dbReference type="SAM" id="MobiDB-lite"/>
    </source>
</evidence>
<evidence type="ECO:0000259" key="3">
    <source>
        <dbReference type="Pfam" id="PF01145"/>
    </source>
</evidence>
<dbReference type="AlphaFoldDB" id="A0A172ZI59"/>
<dbReference type="STRING" id="1616788.AR543_15830"/>
<dbReference type="KEGG" id="pbv:AR543_15830"/>
<keyword evidence="4" id="KW-0378">Hydrolase</keyword>
<dbReference type="SUPFAM" id="SSF117892">
    <property type="entry name" value="Band 7/SPFH domain"/>
    <property type="match status" value="1"/>
</dbReference>
<dbReference type="Proteomes" id="UP000078148">
    <property type="component" value="Chromosome"/>
</dbReference>
<keyword evidence="4" id="KW-0645">Protease</keyword>
<evidence type="ECO:0000256" key="1">
    <source>
        <dbReference type="SAM" id="Coils"/>
    </source>
</evidence>
<dbReference type="GO" id="GO:0006508">
    <property type="term" value="P:proteolysis"/>
    <property type="evidence" value="ECO:0007669"/>
    <property type="project" value="UniProtKB-KW"/>
</dbReference>
<feature type="coiled-coil region" evidence="1">
    <location>
        <begin position="226"/>
        <end position="271"/>
    </location>
</feature>